<organism evidence="1">
    <name type="scientific">Archaeoglobus profundus pleomorphic provirus 1</name>
    <dbReference type="NCBI Taxonomy" id="3115749"/>
    <lineage>
        <taxon>Viruses</taxon>
        <taxon>Monodnaviria</taxon>
        <taxon>Trapavirae</taxon>
        <taxon>Saleviricota</taxon>
        <taxon>Huolimaviricetes</taxon>
        <taxon>Haloruvirales</taxon>
        <taxon>Pleolipoviridae</taxon>
    </lineage>
</organism>
<sequence>MELLVTKKEVLEYKKLEVISQIASVKSKIELFESKYGCKFEEFEKNLKAKQEENFEEWDDYIEWKAYVRTLKELEEKLREIEDAKDIRIA</sequence>
<accession>A0AAT9J7P3</accession>
<dbReference type="EMBL" id="BK065154">
    <property type="protein sequence ID" value="DBA54572.1"/>
    <property type="molecule type" value="Genomic_DNA"/>
</dbReference>
<gene>
    <name evidence="1" type="ORF">ApPV1_gp08</name>
</gene>
<proteinExistence type="predicted"/>
<evidence type="ECO:0000313" key="1">
    <source>
        <dbReference type="EMBL" id="DBA54572.1"/>
    </source>
</evidence>
<reference evidence="1" key="1">
    <citation type="journal article" date="2024" name="ISME J.">
        <title>Pleomorphic viruses establish stable relationship with marine hyperthermophilic archaea.</title>
        <authorList>
            <person name="Baquero D.P."/>
            <person name="Bignon E.A."/>
            <person name="Krupovic M."/>
        </authorList>
    </citation>
    <scope>NUCLEOTIDE SEQUENCE</scope>
</reference>
<name>A0AAT9J7P3_9VIRU</name>
<protein>
    <submittedName>
        <fullName evidence="1">Uncharacterized protein</fullName>
    </submittedName>
</protein>